<proteinExistence type="predicted"/>
<organism evidence="1 2">
    <name type="scientific">Modicella reniformis</name>
    <dbReference type="NCBI Taxonomy" id="1440133"/>
    <lineage>
        <taxon>Eukaryota</taxon>
        <taxon>Fungi</taxon>
        <taxon>Fungi incertae sedis</taxon>
        <taxon>Mucoromycota</taxon>
        <taxon>Mortierellomycotina</taxon>
        <taxon>Mortierellomycetes</taxon>
        <taxon>Mortierellales</taxon>
        <taxon>Mortierellaceae</taxon>
        <taxon>Modicella</taxon>
    </lineage>
</organism>
<dbReference type="Proteomes" id="UP000749646">
    <property type="component" value="Unassembled WGS sequence"/>
</dbReference>
<name>A0A9P6LYB0_9FUNG</name>
<protein>
    <submittedName>
        <fullName evidence="1">Uncharacterized protein</fullName>
    </submittedName>
</protein>
<gene>
    <name evidence="1" type="ORF">BGZ65_004488</name>
</gene>
<comment type="caution">
    <text evidence="1">The sequence shown here is derived from an EMBL/GenBank/DDBJ whole genome shotgun (WGS) entry which is preliminary data.</text>
</comment>
<evidence type="ECO:0000313" key="2">
    <source>
        <dbReference type="Proteomes" id="UP000749646"/>
    </source>
</evidence>
<dbReference type="AlphaFoldDB" id="A0A9P6LYB0"/>
<accession>A0A9P6LYB0</accession>
<dbReference type="OrthoDB" id="2439613at2759"/>
<dbReference type="EMBL" id="JAAAHW010006883">
    <property type="protein sequence ID" value="KAF9953744.1"/>
    <property type="molecule type" value="Genomic_DNA"/>
</dbReference>
<keyword evidence="2" id="KW-1185">Reference proteome</keyword>
<reference evidence="1" key="1">
    <citation type="journal article" date="2020" name="Fungal Divers.">
        <title>Resolving the Mortierellaceae phylogeny through synthesis of multi-gene phylogenetics and phylogenomics.</title>
        <authorList>
            <person name="Vandepol N."/>
            <person name="Liber J."/>
            <person name="Desiro A."/>
            <person name="Na H."/>
            <person name="Kennedy M."/>
            <person name="Barry K."/>
            <person name="Grigoriev I.V."/>
            <person name="Miller A.N."/>
            <person name="O'Donnell K."/>
            <person name="Stajich J.E."/>
            <person name="Bonito G."/>
        </authorList>
    </citation>
    <scope>NUCLEOTIDE SEQUENCE</scope>
    <source>
        <strain evidence="1">MES-2147</strain>
    </source>
</reference>
<evidence type="ECO:0000313" key="1">
    <source>
        <dbReference type="EMBL" id="KAF9953744.1"/>
    </source>
</evidence>
<sequence>MSETVSQEYRASSPSKVLSIPTRFDPNTKQFVARWKDFQHCFENVKRIMNEEAAILFVTDDDLQDSPPLRISPGVVFKVLVTNNDQGSSSLTGVPDPTPEYEASQSINVVGSYNTQSSSMITRDDINSIELVIKNYNINYCIK</sequence>